<accession>A0A1V4JM99</accession>
<dbReference type="Proteomes" id="UP000190648">
    <property type="component" value="Unassembled WGS sequence"/>
</dbReference>
<proteinExistence type="predicted"/>
<keyword evidence="2" id="KW-1185">Reference proteome</keyword>
<organism evidence="1 2">
    <name type="scientific">Patagioenas fasciata monilis</name>
    <dbReference type="NCBI Taxonomy" id="372326"/>
    <lineage>
        <taxon>Eukaryota</taxon>
        <taxon>Metazoa</taxon>
        <taxon>Chordata</taxon>
        <taxon>Craniata</taxon>
        <taxon>Vertebrata</taxon>
        <taxon>Euteleostomi</taxon>
        <taxon>Archelosauria</taxon>
        <taxon>Archosauria</taxon>
        <taxon>Dinosauria</taxon>
        <taxon>Saurischia</taxon>
        <taxon>Theropoda</taxon>
        <taxon>Coelurosauria</taxon>
        <taxon>Aves</taxon>
        <taxon>Neognathae</taxon>
        <taxon>Neoaves</taxon>
        <taxon>Columbimorphae</taxon>
        <taxon>Columbiformes</taxon>
        <taxon>Columbidae</taxon>
        <taxon>Patagioenas</taxon>
    </lineage>
</organism>
<name>A0A1V4JM99_PATFA</name>
<evidence type="ECO:0000313" key="2">
    <source>
        <dbReference type="Proteomes" id="UP000190648"/>
    </source>
</evidence>
<dbReference type="EMBL" id="LSYS01006902">
    <property type="protein sequence ID" value="OPJ73322.1"/>
    <property type="molecule type" value="Genomic_DNA"/>
</dbReference>
<evidence type="ECO:0000313" key="1">
    <source>
        <dbReference type="EMBL" id="OPJ73322.1"/>
    </source>
</evidence>
<sequence>MVEEGNQMRELQQTWGQDFFTTSLPAATAGFVLTTLVPSHLSEGKAHRHCNPPSSQCCKQLWWHLPSPLWRPPCMVLGS</sequence>
<gene>
    <name evidence="1" type="ORF">AV530_005702</name>
</gene>
<reference evidence="1 2" key="1">
    <citation type="submission" date="2016-02" db="EMBL/GenBank/DDBJ databases">
        <title>Band-tailed pigeon sequencing and assembly.</title>
        <authorList>
            <person name="Soares A.E."/>
            <person name="Novak B.J."/>
            <person name="Rice E.S."/>
            <person name="O'Connell B."/>
            <person name="Chang D."/>
            <person name="Weber S."/>
            <person name="Shapiro B."/>
        </authorList>
    </citation>
    <scope>NUCLEOTIDE SEQUENCE [LARGE SCALE GENOMIC DNA]</scope>
    <source>
        <strain evidence="1">BTP2013</strain>
        <tissue evidence="1">Blood</tissue>
    </source>
</reference>
<comment type="caution">
    <text evidence="1">The sequence shown here is derived from an EMBL/GenBank/DDBJ whole genome shotgun (WGS) entry which is preliminary data.</text>
</comment>
<dbReference type="AlphaFoldDB" id="A0A1V4JM99"/>
<protein>
    <submittedName>
        <fullName evidence="1">Uncharacterized protein</fullName>
    </submittedName>
</protein>